<dbReference type="Proteomes" id="UP001155182">
    <property type="component" value="Unassembled WGS sequence"/>
</dbReference>
<comment type="caution">
    <text evidence="3">The sequence shown here is derived from an EMBL/GenBank/DDBJ whole genome shotgun (WGS) entry which is preliminary data.</text>
</comment>
<dbReference type="CDD" id="cd08894">
    <property type="entry name" value="SRPBCC_CalC_Aha1-like_1"/>
    <property type="match status" value="1"/>
</dbReference>
<proteinExistence type="inferred from homology"/>
<dbReference type="AlphaFoldDB" id="A0A9X2F313"/>
<accession>A0A9X2F313</accession>
<dbReference type="EMBL" id="JAMWYS010000043">
    <property type="protein sequence ID" value="MCO4293819.1"/>
    <property type="molecule type" value="Genomic_DNA"/>
</dbReference>
<gene>
    <name evidence="3" type="ORF">NF867_13190</name>
</gene>
<organism evidence="3 4">
    <name type="scientific">Solitalea agri</name>
    <dbReference type="NCBI Taxonomy" id="2953739"/>
    <lineage>
        <taxon>Bacteria</taxon>
        <taxon>Pseudomonadati</taxon>
        <taxon>Bacteroidota</taxon>
        <taxon>Sphingobacteriia</taxon>
        <taxon>Sphingobacteriales</taxon>
        <taxon>Sphingobacteriaceae</taxon>
        <taxon>Solitalea</taxon>
    </lineage>
</organism>
<sequence length="154" mass="17992">MENLKEITNPSPENLVVTSREVNFNRELVFRAWTEPEHLKNWWGPQGFTNTFNEFDLRPNGYWRFIMHGPDGTEYPNESIFVKIEKPEKVVFDHLSGHLFQVIATFEEIGDKTNVVFKMIFDSAEECGKVRSFVEGANEENFDKLEAELKKMAE</sequence>
<name>A0A9X2F313_9SPHI</name>
<evidence type="ECO:0000256" key="1">
    <source>
        <dbReference type="ARBA" id="ARBA00006817"/>
    </source>
</evidence>
<protein>
    <submittedName>
        <fullName evidence="3">SRPBCC family protein</fullName>
    </submittedName>
</protein>
<dbReference type="RefSeq" id="WP_252588471.1">
    <property type="nucleotide sequence ID" value="NZ_JAMWYS010000043.1"/>
</dbReference>
<dbReference type="SUPFAM" id="SSF55961">
    <property type="entry name" value="Bet v1-like"/>
    <property type="match status" value="1"/>
</dbReference>
<dbReference type="InterPro" id="IPR023393">
    <property type="entry name" value="START-like_dom_sf"/>
</dbReference>
<dbReference type="Pfam" id="PF08327">
    <property type="entry name" value="AHSA1"/>
    <property type="match status" value="1"/>
</dbReference>
<dbReference type="InterPro" id="IPR013538">
    <property type="entry name" value="ASHA1/2-like_C"/>
</dbReference>
<keyword evidence="4" id="KW-1185">Reference proteome</keyword>
<evidence type="ECO:0000313" key="3">
    <source>
        <dbReference type="EMBL" id="MCO4293819.1"/>
    </source>
</evidence>
<comment type="similarity">
    <text evidence="1">Belongs to the AHA1 family.</text>
</comment>
<reference evidence="3" key="1">
    <citation type="submission" date="2022-06" db="EMBL/GenBank/DDBJ databases">
        <title>Solitalea sp. MAHUQ-68 isolated from rhizospheric soil.</title>
        <authorList>
            <person name="Huq M.A."/>
        </authorList>
    </citation>
    <scope>NUCLEOTIDE SEQUENCE</scope>
    <source>
        <strain evidence="3">MAHUQ-68</strain>
    </source>
</reference>
<feature type="domain" description="Activator of Hsp90 ATPase homologue 1/2-like C-terminal" evidence="2">
    <location>
        <begin position="24"/>
        <end position="149"/>
    </location>
</feature>
<evidence type="ECO:0000259" key="2">
    <source>
        <dbReference type="Pfam" id="PF08327"/>
    </source>
</evidence>
<dbReference type="Gene3D" id="3.30.530.20">
    <property type="match status" value="1"/>
</dbReference>
<evidence type="ECO:0000313" key="4">
    <source>
        <dbReference type="Proteomes" id="UP001155182"/>
    </source>
</evidence>